<evidence type="ECO:0000313" key="2">
    <source>
        <dbReference type="EMBL" id="GGA42784.1"/>
    </source>
</evidence>
<name>A0ABQ1GFT8_9GAMM</name>
<evidence type="ECO:0000256" key="1">
    <source>
        <dbReference type="SAM" id="Phobius"/>
    </source>
</evidence>
<accession>A0ABQ1GFT8</accession>
<dbReference type="EMBL" id="BMFZ01000004">
    <property type="protein sequence ID" value="GGA42784.1"/>
    <property type="molecule type" value="Genomic_DNA"/>
</dbReference>
<evidence type="ECO:0008006" key="4">
    <source>
        <dbReference type="Google" id="ProtNLM"/>
    </source>
</evidence>
<keyword evidence="1" id="KW-0812">Transmembrane</keyword>
<dbReference type="Proteomes" id="UP000627464">
    <property type="component" value="Unassembled WGS sequence"/>
</dbReference>
<sequence>MKRSDTGEHHEDIRCALDHVVVTQIAANNPLLSQNGRDPNAVKTLFNQLMAVNPTVEVYLLDKEGNIVGNAAPAGKLQRQRIDLAPVHALLNGAQMPVYGDNPRTQDARQVFSAAPLKANGVTQGYVYISLLGDDYTALASKAQYQSAIYRALRSMSMVVLFGLLAGALAFRWVTRPVRKLTAQIAHLDVGGMAVVATRCHHSACQLACP</sequence>
<protein>
    <recommendedName>
        <fullName evidence="4">Histidine kinase</fullName>
    </recommendedName>
</protein>
<evidence type="ECO:0000313" key="3">
    <source>
        <dbReference type="Proteomes" id="UP000627464"/>
    </source>
</evidence>
<keyword evidence="1" id="KW-1133">Transmembrane helix</keyword>
<feature type="transmembrane region" description="Helical" evidence="1">
    <location>
        <begin position="156"/>
        <end position="174"/>
    </location>
</feature>
<organism evidence="2 3">
    <name type="scientific">Hafnia psychrotolerans</name>
    <dbReference type="NCBI Taxonomy" id="1477018"/>
    <lineage>
        <taxon>Bacteria</taxon>
        <taxon>Pseudomonadati</taxon>
        <taxon>Pseudomonadota</taxon>
        <taxon>Gammaproteobacteria</taxon>
        <taxon>Enterobacterales</taxon>
        <taxon>Hafniaceae</taxon>
        <taxon>Hafnia</taxon>
    </lineage>
</organism>
<proteinExistence type="predicted"/>
<gene>
    <name evidence="2" type="ORF">GCM10011328_17180</name>
</gene>
<keyword evidence="3" id="KW-1185">Reference proteome</keyword>
<comment type="caution">
    <text evidence="2">The sequence shown here is derived from an EMBL/GenBank/DDBJ whole genome shotgun (WGS) entry which is preliminary data.</text>
</comment>
<keyword evidence="1" id="KW-0472">Membrane</keyword>
<reference evidence="3" key="1">
    <citation type="journal article" date="2019" name="Int. J. Syst. Evol. Microbiol.">
        <title>The Global Catalogue of Microorganisms (GCM) 10K type strain sequencing project: providing services to taxonomists for standard genome sequencing and annotation.</title>
        <authorList>
            <consortium name="The Broad Institute Genomics Platform"/>
            <consortium name="The Broad Institute Genome Sequencing Center for Infectious Disease"/>
            <person name="Wu L."/>
            <person name="Ma J."/>
        </authorList>
    </citation>
    <scope>NUCLEOTIDE SEQUENCE [LARGE SCALE GENOMIC DNA]</scope>
    <source>
        <strain evidence="3">CGMCC 1.12806</strain>
    </source>
</reference>